<evidence type="ECO:0000256" key="2">
    <source>
        <dbReference type="ARBA" id="ARBA00010617"/>
    </source>
</evidence>
<dbReference type="SUPFAM" id="SSF48264">
    <property type="entry name" value="Cytochrome P450"/>
    <property type="match status" value="1"/>
</dbReference>
<evidence type="ECO:0000313" key="6">
    <source>
        <dbReference type="Ensembl" id="ENSPKIP00000021584.1"/>
    </source>
</evidence>
<dbReference type="InterPro" id="IPR001128">
    <property type="entry name" value="Cyt_P450"/>
</dbReference>
<dbReference type="GO" id="GO:0005737">
    <property type="term" value="C:cytoplasm"/>
    <property type="evidence" value="ECO:0007669"/>
    <property type="project" value="TreeGrafter"/>
</dbReference>
<keyword evidence="7" id="KW-1185">Reference proteome</keyword>
<evidence type="ECO:0000256" key="5">
    <source>
        <dbReference type="SAM" id="Phobius"/>
    </source>
</evidence>
<dbReference type="InterPro" id="IPR002401">
    <property type="entry name" value="Cyt_P450_E_grp-I"/>
</dbReference>
<dbReference type="InterPro" id="IPR036396">
    <property type="entry name" value="Cyt_P450_sf"/>
</dbReference>
<dbReference type="STRING" id="1676925.ENSPKIP00000021584"/>
<sequence>NSILPIAELFQFPSTVALLAALLLFLVFWLLSTNHSPGKEPPGPRPLPLIGNLLQLDLKRLDLSLWRLSEKYGSVFTVHFGPKKVVVLTGFKTVKEALVNYAVEFGEREISPILYDISEGHGVLFSNGDSWKEMRHFVLSTLQDLGMGKRGSEEKIIEEIQYMSEVFENFKGKPFDASEAVNGLVSNIISSIVYGSRFQYDDPEFQRMVNRGKESVRLMVSPAIQVLYFFAVSPPWSLR</sequence>
<comment type="cofactor">
    <cofactor evidence="1">
        <name>heme</name>
        <dbReference type="ChEBI" id="CHEBI:30413"/>
    </cofactor>
</comment>
<dbReference type="GO" id="GO:0020037">
    <property type="term" value="F:heme binding"/>
    <property type="evidence" value="ECO:0007669"/>
    <property type="project" value="InterPro"/>
</dbReference>
<keyword evidence="5" id="KW-1133">Transmembrane helix</keyword>
<reference evidence="6" key="2">
    <citation type="submission" date="2025-09" db="UniProtKB">
        <authorList>
            <consortium name="Ensembl"/>
        </authorList>
    </citation>
    <scope>IDENTIFICATION</scope>
</reference>
<evidence type="ECO:0000256" key="3">
    <source>
        <dbReference type="ARBA" id="ARBA00022723"/>
    </source>
</evidence>
<accession>A0A3B3RSV0</accession>
<feature type="transmembrane region" description="Helical" evidence="5">
    <location>
        <begin position="12"/>
        <end position="31"/>
    </location>
</feature>
<dbReference type="GO" id="GO:0016712">
    <property type="term" value="F:oxidoreductase activity, acting on paired donors, with incorporation or reduction of molecular oxygen, reduced flavin or flavoprotein as one donor, and incorporation of one atom of oxygen"/>
    <property type="evidence" value="ECO:0007669"/>
    <property type="project" value="TreeGrafter"/>
</dbReference>
<comment type="similarity">
    <text evidence="2">Belongs to the cytochrome P450 family.</text>
</comment>
<dbReference type="AlphaFoldDB" id="A0A3B3RSV0"/>
<dbReference type="GO" id="GO:0006082">
    <property type="term" value="P:organic acid metabolic process"/>
    <property type="evidence" value="ECO:0007669"/>
    <property type="project" value="TreeGrafter"/>
</dbReference>
<dbReference type="FunFam" id="1.10.630.10:FF:000208">
    <property type="entry name" value="Cytochrome P450, family 2, subfamily k, polypeptide 20"/>
    <property type="match status" value="1"/>
</dbReference>
<dbReference type="GO" id="GO:0005506">
    <property type="term" value="F:iron ion binding"/>
    <property type="evidence" value="ECO:0007669"/>
    <property type="project" value="InterPro"/>
</dbReference>
<dbReference type="GeneTree" id="ENSGT00940000162649"/>
<reference evidence="6" key="1">
    <citation type="submission" date="2025-08" db="UniProtKB">
        <authorList>
            <consortium name="Ensembl"/>
        </authorList>
    </citation>
    <scope>IDENTIFICATION</scope>
</reference>
<dbReference type="Gene3D" id="1.10.630.10">
    <property type="entry name" value="Cytochrome P450"/>
    <property type="match status" value="1"/>
</dbReference>
<evidence type="ECO:0000256" key="4">
    <source>
        <dbReference type="ARBA" id="ARBA00023004"/>
    </source>
</evidence>
<name>A0A3B3RSV0_9TELE</name>
<dbReference type="PANTHER" id="PTHR24300:SF319">
    <property type="entry name" value="CYTOCHROME P450, FAMILY 2, SUBFAMILY AC, POLYPEPTIDE 1"/>
    <property type="match status" value="1"/>
</dbReference>
<dbReference type="InterPro" id="IPR050182">
    <property type="entry name" value="Cytochrome_P450_fam2"/>
</dbReference>
<protein>
    <submittedName>
        <fullName evidence="6">Uncharacterized protein</fullName>
    </submittedName>
</protein>
<dbReference type="PANTHER" id="PTHR24300">
    <property type="entry name" value="CYTOCHROME P450 508A4-RELATED"/>
    <property type="match status" value="1"/>
</dbReference>
<keyword evidence="4" id="KW-0408">Iron</keyword>
<feature type="transmembrane region" description="Helical" evidence="5">
    <location>
        <begin position="216"/>
        <end position="236"/>
    </location>
</feature>
<keyword evidence="5" id="KW-0812">Transmembrane</keyword>
<dbReference type="GO" id="GO:0006805">
    <property type="term" value="P:xenobiotic metabolic process"/>
    <property type="evidence" value="ECO:0007669"/>
    <property type="project" value="TreeGrafter"/>
</dbReference>
<organism evidence="6 7">
    <name type="scientific">Paramormyrops kingsleyae</name>
    <dbReference type="NCBI Taxonomy" id="1676925"/>
    <lineage>
        <taxon>Eukaryota</taxon>
        <taxon>Metazoa</taxon>
        <taxon>Chordata</taxon>
        <taxon>Craniata</taxon>
        <taxon>Vertebrata</taxon>
        <taxon>Euteleostomi</taxon>
        <taxon>Actinopterygii</taxon>
        <taxon>Neopterygii</taxon>
        <taxon>Teleostei</taxon>
        <taxon>Osteoglossocephala</taxon>
        <taxon>Osteoglossomorpha</taxon>
        <taxon>Osteoglossiformes</taxon>
        <taxon>Mormyridae</taxon>
        <taxon>Paramormyrops</taxon>
    </lineage>
</organism>
<dbReference type="PRINTS" id="PR00463">
    <property type="entry name" value="EP450I"/>
</dbReference>
<keyword evidence="3" id="KW-0479">Metal-binding</keyword>
<proteinExistence type="inferred from homology"/>
<dbReference type="Pfam" id="PF00067">
    <property type="entry name" value="p450"/>
    <property type="match status" value="1"/>
</dbReference>
<dbReference type="Proteomes" id="UP000261540">
    <property type="component" value="Unplaced"/>
</dbReference>
<keyword evidence="5" id="KW-0472">Membrane</keyword>
<evidence type="ECO:0000313" key="7">
    <source>
        <dbReference type="Proteomes" id="UP000261540"/>
    </source>
</evidence>
<evidence type="ECO:0000256" key="1">
    <source>
        <dbReference type="ARBA" id="ARBA00001971"/>
    </source>
</evidence>
<dbReference type="Ensembl" id="ENSPKIT00000002225.1">
    <property type="protein sequence ID" value="ENSPKIP00000021584.1"/>
    <property type="gene ID" value="ENSPKIG00000005917.1"/>
</dbReference>